<dbReference type="AlphaFoldDB" id="A0A1V6R051"/>
<evidence type="ECO:0000313" key="2">
    <source>
        <dbReference type="EMBL" id="OQD94839.1"/>
    </source>
</evidence>
<feature type="compositionally biased region" description="Acidic residues" evidence="1">
    <location>
        <begin position="47"/>
        <end position="66"/>
    </location>
</feature>
<dbReference type="Proteomes" id="UP000191612">
    <property type="component" value="Unassembled WGS sequence"/>
</dbReference>
<dbReference type="EMBL" id="MDYO01000023">
    <property type="protein sequence ID" value="OQD94839.1"/>
    <property type="molecule type" value="Genomic_DNA"/>
</dbReference>
<protein>
    <submittedName>
        <fullName evidence="2">Uncharacterized protein</fullName>
    </submittedName>
</protein>
<proteinExistence type="predicted"/>
<gene>
    <name evidence="2" type="ORF">PENSOL_c023G04868</name>
</gene>
<keyword evidence="3" id="KW-1185">Reference proteome</keyword>
<reference evidence="3" key="1">
    <citation type="journal article" date="2017" name="Nat. Microbiol.">
        <title>Global analysis of biosynthetic gene clusters reveals vast potential of secondary metabolite production in Penicillium species.</title>
        <authorList>
            <person name="Nielsen J.C."/>
            <person name="Grijseels S."/>
            <person name="Prigent S."/>
            <person name="Ji B."/>
            <person name="Dainat J."/>
            <person name="Nielsen K.F."/>
            <person name="Frisvad J.C."/>
            <person name="Workman M."/>
            <person name="Nielsen J."/>
        </authorList>
    </citation>
    <scope>NUCLEOTIDE SEQUENCE [LARGE SCALE GENOMIC DNA]</scope>
    <source>
        <strain evidence="3">IBT 29525</strain>
    </source>
</reference>
<name>A0A1V6R051_9EURO</name>
<accession>A0A1V6R051</accession>
<comment type="caution">
    <text evidence="2">The sequence shown here is derived from an EMBL/GenBank/DDBJ whole genome shotgun (WGS) entry which is preliminary data.</text>
</comment>
<feature type="region of interest" description="Disordered" evidence="1">
    <location>
        <begin position="47"/>
        <end position="70"/>
    </location>
</feature>
<sequence length="160" mass="17800">MGIPRALPNIISQRYSDRLSELFSSGSPEPSNICSPIKSITGSVEVQSDDEVNDTSMDECSDEEDAHEQPTLGSEIAVENEHQYVEPPNPGYPRDSTSTMIECMAELDVRVQSVEDSLVGQNLWNSEMHRKVVHLMGVIETMRKDMAVLKEHVERVIAGI</sequence>
<evidence type="ECO:0000313" key="3">
    <source>
        <dbReference type="Proteomes" id="UP000191612"/>
    </source>
</evidence>
<organism evidence="2 3">
    <name type="scientific">Penicillium solitum</name>
    <dbReference type="NCBI Taxonomy" id="60172"/>
    <lineage>
        <taxon>Eukaryota</taxon>
        <taxon>Fungi</taxon>
        <taxon>Dikarya</taxon>
        <taxon>Ascomycota</taxon>
        <taxon>Pezizomycotina</taxon>
        <taxon>Eurotiomycetes</taxon>
        <taxon>Eurotiomycetidae</taxon>
        <taxon>Eurotiales</taxon>
        <taxon>Aspergillaceae</taxon>
        <taxon>Penicillium</taxon>
    </lineage>
</organism>
<evidence type="ECO:0000256" key="1">
    <source>
        <dbReference type="SAM" id="MobiDB-lite"/>
    </source>
</evidence>